<evidence type="ECO:0000256" key="1">
    <source>
        <dbReference type="ARBA" id="ARBA00000085"/>
    </source>
</evidence>
<evidence type="ECO:0000313" key="7">
    <source>
        <dbReference type="EMBL" id="CAA0087164.1"/>
    </source>
</evidence>
<name>A0A5S9NCR6_9GAMM</name>
<dbReference type="AlphaFoldDB" id="A0A5S9NCR6"/>
<dbReference type="CDD" id="cd00082">
    <property type="entry name" value="HisKA"/>
    <property type="match status" value="1"/>
</dbReference>
<accession>A0A5S9NCR6</accession>
<proteinExistence type="predicted"/>
<evidence type="ECO:0000313" key="9">
    <source>
        <dbReference type="Proteomes" id="UP000435877"/>
    </source>
</evidence>
<protein>
    <recommendedName>
        <fullName evidence="2">histidine kinase</fullName>
        <ecNumber evidence="2">2.7.13.3</ecNumber>
    </recommendedName>
</protein>
<gene>
    <name evidence="7" type="primary">zraS</name>
    <name evidence="7" type="ORF">IHBHHGIJ_01232</name>
    <name evidence="8" type="ORF">KFEGEMFD_02972</name>
</gene>
<comment type="catalytic activity">
    <reaction evidence="1">
        <text>ATP + protein L-histidine = ADP + protein N-phospho-L-histidine.</text>
        <dbReference type="EC" id="2.7.13.3"/>
    </reaction>
</comment>
<keyword evidence="3" id="KW-0597">Phosphoprotein</keyword>
<dbReference type="Proteomes" id="UP000435877">
    <property type="component" value="Unassembled WGS sequence"/>
</dbReference>
<dbReference type="PRINTS" id="PR00344">
    <property type="entry name" value="BCTRLSENSOR"/>
</dbReference>
<keyword evidence="9" id="KW-1185">Reference proteome</keyword>
<keyword evidence="4" id="KW-0175">Coiled coil</keyword>
<sequence>MAGGMMLDVKQSIAALPIARQLMLCLIVNVLFCLILVALMSMYTTTITSKLADSRHIKNYGALIESIANQTSSQADLSEAISSLALSDDVGAVCLYRSAEGGQKVLLAGFDNKVGKLTCQPHFSMDDNFYSREITWSPLKRGEVLQLYIKPHTVLTLGATGIIGWVVAIFLFYLPVAYWFANMVGQRFLAPLQLLSNVIKQITETRDFSVRADIEKNSVVGELPEYCNAMLASVESNNQDLLKAKEELELRVREVDVSNRELTLAMQKLRSTQKQLINNEKMASLGGLVAGVAHEINTPVGVGVTAASTLVESTRTASEKYRRGELTNSELLRYMKHATSASGIILDNLDRAANLIKSFKQVAVDQSTSEIRVLDVKEYIGQVLLSLHPQLSKTKVSCEFSCPDNIEIRSYPGAISQIVTNLVMNALVHAYDDGKAGCLSLKIYESDADWISMVFSDDGCGISPENLARVWDPFFTTNRNGGGSGLGLHIVYNLVTQQLCGSVDIKSRVLEGTTISFLLPKDVGKVAPYEKN</sequence>
<dbReference type="GO" id="GO:0000155">
    <property type="term" value="F:phosphorelay sensor kinase activity"/>
    <property type="evidence" value="ECO:0007669"/>
    <property type="project" value="InterPro"/>
</dbReference>
<evidence type="ECO:0000256" key="5">
    <source>
        <dbReference type="SAM" id="Phobius"/>
    </source>
</evidence>
<dbReference type="RefSeq" id="WP_159267845.1">
    <property type="nucleotide sequence ID" value="NZ_CACSIM010000005.1"/>
</dbReference>
<dbReference type="SMART" id="SM00387">
    <property type="entry name" value="HATPase_c"/>
    <property type="match status" value="1"/>
</dbReference>
<dbReference type="SUPFAM" id="SSF55874">
    <property type="entry name" value="ATPase domain of HSP90 chaperone/DNA topoisomerase II/histidine kinase"/>
    <property type="match status" value="1"/>
</dbReference>
<dbReference type="Pfam" id="PF02518">
    <property type="entry name" value="HATPase_c"/>
    <property type="match status" value="1"/>
</dbReference>
<keyword evidence="5" id="KW-1133">Transmembrane helix</keyword>
<dbReference type="EMBL" id="CACSIK010000001">
    <property type="protein sequence ID" value="CAA0087164.1"/>
    <property type="molecule type" value="Genomic_DNA"/>
</dbReference>
<dbReference type="EC" id="2.7.13.3" evidence="2"/>
<dbReference type="InterPro" id="IPR036890">
    <property type="entry name" value="HATPase_C_sf"/>
</dbReference>
<evidence type="ECO:0000256" key="4">
    <source>
        <dbReference type="SAM" id="Coils"/>
    </source>
</evidence>
<keyword evidence="5" id="KW-0812">Transmembrane</keyword>
<dbReference type="InterPro" id="IPR004358">
    <property type="entry name" value="Sig_transdc_His_kin-like_C"/>
</dbReference>
<keyword evidence="5" id="KW-0472">Membrane</keyword>
<keyword evidence="7" id="KW-0808">Transferase</keyword>
<evidence type="ECO:0000256" key="3">
    <source>
        <dbReference type="ARBA" id="ARBA00022553"/>
    </source>
</evidence>
<dbReference type="EMBL" id="CACSIM010000005">
    <property type="protein sequence ID" value="CAA0114177.1"/>
    <property type="molecule type" value="Genomic_DNA"/>
</dbReference>
<dbReference type="Gene3D" id="1.10.287.130">
    <property type="match status" value="1"/>
</dbReference>
<organism evidence="7 9">
    <name type="scientific">Zhongshania aliphaticivorans</name>
    <dbReference type="NCBI Taxonomy" id="1470434"/>
    <lineage>
        <taxon>Bacteria</taxon>
        <taxon>Pseudomonadati</taxon>
        <taxon>Pseudomonadota</taxon>
        <taxon>Gammaproteobacteria</taxon>
        <taxon>Cellvibrionales</taxon>
        <taxon>Spongiibacteraceae</taxon>
        <taxon>Zhongshania</taxon>
    </lineage>
</organism>
<dbReference type="InterPro" id="IPR005467">
    <property type="entry name" value="His_kinase_dom"/>
</dbReference>
<evidence type="ECO:0000313" key="8">
    <source>
        <dbReference type="EMBL" id="CAA0114177.1"/>
    </source>
</evidence>
<evidence type="ECO:0000256" key="2">
    <source>
        <dbReference type="ARBA" id="ARBA00012438"/>
    </source>
</evidence>
<feature type="transmembrane region" description="Helical" evidence="5">
    <location>
        <begin position="162"/>
        <end position="181"/>
    </location>
</feature>
<dbReference type="PROSITE" id="PS50109">
    <property type="entry name" value="HIS_KIN"/>
    <property type="match status" value="1"/>
</dbReference>
<feature type="transmembrane region" description="Helical" evidence="5">
    <location>
        <begin position="21"/>
        <end position="43"/>
    </location>
</feature>
<reference evidence="9 10" key="1">
    <citation type="submission" date="2019-11" db="EMBL/GenBank/DDBJ databases">
        <authorList>
            <person name="Holert J."/>
        </authorList>
    </citation>
    <scope>NUCLEOTIDE SEQUENCE [LARGE SCALE GENOMIC DNA]</scope>
    <source>
        <strain evidence="8">BC3_2A</strain>
        <strain evidence="7">SB11_1A</strain>
    </source>
</reference>
<evidence type="ECO:0000313" key="10">
    <source>
        <dbReference type="Proteomes" id="UP000439591"/>
    </source>
</evidence>
<dbReference type="InterPro" id="IPR003594">
    <property type="entry name" value="HATPase_dom"/>
</dbReference>
<dbReference type="PANTHER" id="PTHR43065">
    <property type="entry name" value="SENSOR HISTIDINE KINASE"/>
    <property type="match status" value="1"/>
</dbReference>
<feature type="coiled-coil region" evidence="4">
    <location>
        <begin position="231"/>
        <end position="279"/>
    </location>
</feature>
<evidence type="ECO:0000259" key="6">
    <source>
        <dbReference type="PROSITE" id="PS50109"/>
    </source>
</evidence>
<dbReference type="PANTHER" id="PTHR43065:SF47">
    <property type="match status" value="1"/>
</dbReference>
<dbReference type="InterPro" id="IPR003661">
    <property type="entry name" value="HisK_dim/P_dom"/>
</dbReference>
<feature type="domain" description="Histidine kinase" evidence="6">
    <location>
        <begin position="291"/>
        <end position="523"/>
    </location>
</feature>
<dbReference type="Proteomes" id="UP000439591">
    <property type="component" value="Unassembled WGS sequence"/>
</dbReference>
<dbReference type="OrthoDB" id="2521613at2"/>
<dbReference type="Gene3D" id="3.30.565.10">
    <property type="entry name" value="Histidine kinase-like ATPase, C-terminal domain"/>
    <property type="match status" value="1"/>
</dbReference>